<sequence>MDRPRILIVVGKAHQTLRCTLKQLLNRGGYHLIAEAEEGLQALRYARNYQPDLIIAETNLQGINALELGRVLFEDRIAPILIIVNGSSHPTFVDPIRESYPFSYVIEPLSDDKLFPAIATSISYYRHIRELESQVKSLHEKIETRKLTEKAKGILMEQMNISEAEAYRILQKQSMDRCIPLRKIAEAVIINNDLKNIPRKKDNIK</sequence>
<dbReference type="Pfam" id="PF03861">
    <property type="entry name" value="ANTAR"/>
    <property type="match status" value="1"/>
</dbReference>
<evidence type="ECO:0000313" key="7">
    <source>
        <dbReference type="Proteomes" id="UP000053326"/>
    </source>
</evidence>
<dbReference type="Gene3D" id="3.40.50.2300">
    <property type="match status" value="1"/>
</dbReference>
<dbReference type="InterPro" id="IPR036388">
    <property type="entry name" value="WH-like_DNA-bd_sf"/>
</dbReference>
<dbReference type="GO" id="GO:0000160">
    <property type="term" value="P:phosphorelay signal transduction system"/>
    <property type="evidence" value="ECO:0007669"/>
    <property type="project" value="InterPro"/>
</dbReference>
<dbReference type="GO" id="GO:0003723">
    <property type="term" value="F:RNA binding"/>
    <property type="evidence" value="ECO:0007669"/>
    <property type="project" value="InterPro"/>
</dbReference>
<comment type="caution">
    <text evidence="3">Lacks conserved residue(s) required for the propagation of feature annotation.</text>
</comment>
<dbReference type="Proteomes" id="UP000053326">
    <property type="component" value="Unassembled WGS sequence"/>
</dbReference>
<evidence type="ECO:0000256" key="3">
    <source>
        <dbReference type="PROSITE-ProRule" id="PRU00169"/>
    </source>
</evidence>
<dbReference type="InterPro" id="IPR011006">
    <property type="entry name" value="CheY-like_superfamily"/>
</dbReference>
<dbReference type="InterPro" id="IPR001789">
    <property type="entry name" value="Sig_transdc_resp-reg_receiver"/>
</dbReference>
<dbReference type="AlphaFoldDB" id="A0A124FK69"/>
<evidence type="ECO:0000256" key="1">
    <source>
        <dbReference type="ARBA" id="ARBA00018672"/>
    </source>
</evidence>
<dbReference type="SMART" id="SM01012">
    <property type="entry name" value="ANTAR"/>
    <property type="match status" value="1"/>
</dbReference>
<dbReference type="Gene3D" id="1.10.10.10">
    <property type="entry name" value="Winged helix-like DNA-binding domain superfamily/Winged helix DNA-binding domain"/>
    <property type="match status" value="1"/>
</dbReference>
<comment type="function">
    <text evidence="2">May play the central regulatory role in sporulation. It may be an element of the effector pathway responsible for the activation of sporulation genes in response to nutritional stress. Spo0A may act in concert with spo0H (a sigma factor) to control the expression of some genes that are critical to the sporulation process.</text>
</comment>
<accession>A0A124FK69</accession>
<dbReference type="EMBL" id="LGFO01000120">
    <property type="protein sequence ID" value="KUK36306.1"/>
    <property type="molecule type" value="Genomic_DNA"/>
</dbReference>
<reference evidence="7" key="1">
    <citation type="journal article" date="2015" name="MBio">
        <title>Genome-Resolved Metagenomic Analysis Reveals Roles for Candidate Phyla and Other Microbial Community Members in Biogeochemical Transformations in Oil Reservoirs.</title>
        <authorList>
            <person name="Hu P."/>
            <person name="Tom L."/>
            <person name="Singh A."/>
            <person name="Thomas B.C."/>
            <person name="Baker B.J."/>
            <person name="Piceno Y.M."/>
            <person name="Andersen G.L."/>
            <person name="Banfield J.F."/>
        </authorList>
    </citation>
    <scope>NUCLEOTIDE SEQUENCE [LARGE SCALE GENOMIC DNA]</scope>
</reference>
<organism evidence="6 7">
    <name type="scientific">Thermacetogenium phaeum</name>
    <dbReference type="NCBI Taxonomy" id="85874"/>
    <lineage>
        <taxon>Bacteria</taxon>
        <taxon>Bacillati</taxon>
        <taxon>Bacillota</taxon>
        <taxon>Clostridia</taxon>
        <taxon>Thermoanaerobacterales</taxon>
        <taxon>Thermoanaerobacteraceae</taxon>
        <taxon>Thermacetogenium</taxon>
    </lineage>
</organism>
<dbReference type="Pfam" id="PF00072">
    <property type="entry name" value="Response_reg"/>
    <property type="match status" value="1"/>
</dbReference>
<protein>
    <recommendedName>
        <fullName evidence="1">Stage 0 sporulation protein A homolog</fullName>
    </recommendedName>
</protein>
<proteinExistence type="predicted"/>
<dbReference type="PROSITE" id="PS50921">
    <property type="entry name" value="ANTAR"/>
    <property type="match status" value="1"/>
</dbReference>
<dbReference type="PROSITE" id="PS50110">
    <property type="entry name" value="RESPONSE_REGULATORY"/>
    <property type="match status" value="1"/>
</dbReference>
<dbReference type="InterPro" id="IPR005561">
    <property type="entry name" value="ANTAR"/>
</dbReference>
<feature type="domain" description="ANTAR" evidence="5">
    <location>
        <begin position="128"/>
        <end position="189"/>
    </location>
</feature>
<name>A0A124FK69_9THEO</name>
<dbReference type="PIRSF" id="PIRSF036382">
    <property type="entry name" value="RR_antiterm"/>
    <property type="match status" value="1"/>
</dbReference>
<dbReference type="SMART" id="SM00448">
    <property type="entry name" value="REC"/>
    <property type="match status" value="1"/>
</dbReference>
<evidence type="ECO:0000259" key="4">
    <source>
        <dbReference type="PROSITE" id="PS50110"/>
    </source>
</evidence>
<comment type="caution">
    <text evidence="6">The sequence shown here is derived from an EMBL/GenBank/DDBJ whole genome shotgun (WGS) entry which is preliminary data.</text>
</comment>
<evidence type="ECO:0000256" key="2">
    <source>
        <dbReference type="ARBA" id="ARBA00024867"/>
    </source>
</evidence>
<gene>
    <name evidence="6" type="ORF">XD66_0985</name>
</gene>
<evidence type="ECO:0000259" key="5">
    <source>
        <dbReference type="PROSITE" id="PS50921"/>
    </source>
</evidence>
<dbReference type="InterPro" id="IPR008327">
    <property type="entry name" value="Sig_transdc_resp-reg_antiterm"/>
</dbReference>
<dbReference type="SUPFAM" id="SSF52172">
    <property type="entry name" value="CheY-like"/>
    <property type="match status" value="1"/>
</dbReference>
<feature type="domain" description="Response regulatory" evidence="4">
    <location>
        <begin position="7"/>
        <end position="122"/>
    </location>
</feature>
<evidence type="ECO:0000313" key="6">
    <source>
        <dbReference type="EMBL" id="KUK36306.1"/>
    </source>
</evidence>